<evidence type="ECO:0000256" key="1">
    <source>
        <dbReference type="SAM" id="Phobius"/>
    </source>
</evidence>
<keyword evidence="1" id="KW-1133">Transmembrane helix</keyword>
<dbReference type="InterPro" id="IPR004158">
    <property type="entry name" value="DUF247_pln"/>
</dbReference>
<evidence type="ECO:0000313" key="3">
    <source>
        <dbReference type="Proteomes" id="UP001497457"/>
    </source>
</evidence>
<dbReference type="PANTHER" id="PTHR31170:SF18">
    <property type="entry name" value="(WILD MALAYSIAN BANANA) HYPOTHETICAL PROTEIN"/>
    <property type="match status" value="1"/>
</dbReference>
<dbReference type="PANTHER" id="PTHR31170">
    <property type="entry name" value="BNAC04G53230D PROTEIN"/>
    <property type="match status" value="1"/>
</dbReference>
<accession>A0ABC9AN84</accession>
<reference evidence="3" key="1">
    <citation type="submission" date="2024-06" db="EMBL/GenBank/DDBJ databases">
        <authorList>
            <person name="Ryan C."/>
        </authorList>
    </citation>
    <scope>NUCLEOTIDE SEQUENCE [LARGE SCALE GENOMIC DNA]</scope>
</reference>
<feature type="transmembrane region" description="Helical" evidence="1">
    <location>
        <begin position="409"/>
        <end position="431"/>
    </location>
</feature>
<organism evidence="2 3">
    <name type="scientific">Urochloa decumbens</name>
    <dbReference type="NCBI Taxonomy" id="240449"/>
    <lineage>
        <taxon>Eukaryota</taxon>
        <taxon>Viridiplantae</taxon>
        <taxon>Streptophyta</taxon>
        <taxon>Embryophyta</taxon>
        <taxon>Tracheophyta</taxon>
        <taxon>Spermatophyta</taxon>
        <taxon>Magnoliopsida</taxon>
        <taxon>Liliopsida</taxon>
        <taxon>Poales</taxon>
        <taxon>Poaceae</taxon>
        <taxon>PACMAD clade</taxon>
        <taxon>Panicoideae</taxon>
        <taxon>Panicodae</taxon>
        <taxon>Paniceae</taxon>
        <taxon>Melinidinae</taxon>
        <taxon>Urochloa</taxon>
    </lineage>
</organism>
<dbReference type="Proteomes" id="UP001497457">
    <property type="component" value="Chromosome 21rd"/>
</dbReference>
<dbReference type="AlphaFoldDB" id="A0ABC9AN84"/>
<protein>
    <submittedName>
        <fullName evidence="2">Uncharacterized protein</fullName>
    </submittedName>
</protein>
<keyword evidence="1" id="KW-0472">Membrane</keyword>
<keyword evidence="1" id="KW-0812">Transmembrane</keyword>
<reference evidence="2 3" key="2">
    <citation type="submission" date="2024-10" db="EMBL/GenBank/DDBJ databases">
        <authorList>
            <person name="Ryan C."/>
        </authorList>
    </citation>
    <scope>NUCLEOTIDE SEQUENCE [LARGE SCALE GENOMIC DNA]</scope>
</reference>
<gene>
    <name evidence="2" type="ORF">URODEC1_LOCUS55765</name>
</gene>
<sequence>MAVAGDSATRSLVSQVEETLNMARASVEALPRHHSSIYRVPVRIKDLNPMAYKPQVVSLGPFHHGDPELVPMERHKKRALRNLLQRAIPRLGEFVAAVEVIAEQLECAYDLDLGSEWCGVEGRRRFLEMMIFDGCFLLEVMRASRIYEPNDPIFSHHGYMVPYIRRDMLMLENQLPLLLLQKLVAVERLETAMPPPDDGEINMMVLRFMSPSSSLPETSRGLGLHPLDVRRRSMVYGQFQESRWDVGYVPERNIIRSAVELREVGIRFQKSNSDILDDIKFWHGVLHIPPVVADNSTEYMFLNMMAFERLHVGAGSDVTAFVFFMGSIIKSAKDVALLSTSGIIQNTVGSDEAVVKLFTSLSKDIVLMSDRKLDAVRRDVNDYCRKPWNMWRANIIHNYFRIPTSSLNFLAGVIALVMTVIQTAYTIMSFYNQH</sequence>
<evidence type="ECO:0000313" key="2">
    <source>
        <dbReference type="EMBL" id="CAL4980642.1"/>
    </source>
</evidence>
<dbReference type="Pfam" id="PF03140">
    <property type="entry name" value="DUF247"/>
    <property type="match status" value="1"/>
</dbReference>
<keyword evidence="3" id="KW-1185">Reference proteome</keyword>
<name>A0ABC9AN84_9POAL</name>
<dbReference type="EMBL" id="OZ075131">
    <property type="protein sequence ID" value="CAL4980642.1"/>
    <property type="molecule type" value="Genomic_DNA"/>
</dbReference>
<proteinExistence type="predicted"/>